<dbReference type="GO" id="GO:0061630">
    <property type="term" value="F:ubiquitin protein ligase activity"/>
    <property type="evidence" value="ECO:0007669"/>
    <property type="project" value="UniProtKB-EC"/>
</dbReference>
<dbReference type="EMBL" id="JAMYWD010000010">
    <property type="protein sequence ID" value="KAJ4957818.1"/>
    <property type="molecule type" value="Genomic_DNA"/>
</dbReference>
<dbReference type="GO" id="GO:0008270">
    <property type="term" value="F:zinc ion binding"/>
    <property type="evidence" value="ECO:0007669"/>
    <property type="project" value="UniProtKB-KW"/>
</dbReference>
<dbReference type="GO" id="GO:0005634">
    <property type="term" value="C:nucleus"/>
    <property type="evidence" value="ECO:0007669"/>
    <property type="project" value="TreeGrafter"/>
</dbReference>
<dbReference type="InterPro" id="IPR051834">
    <property type="entry name" value="RING_finger_E3_ligase"/>
</dbReference>
<keyword evidence="6" id="KW-0833">Ubl conjugation pathway</keyword>
<evidence type="ECO:0000313" key="11">
    <source>
        <dbReference type="Proteomes" id="UP001141806"/>
    </source>
</evidence>
<evidence type="ECO:0000256" key="5">
    <source>
        <dbReference type="ARBA" id="ARBA00022771"/>
    </source>
</evidence>
<dbReference type="FunFam" id="3.30.40.10:FF:000127">
    <property type="entry name" value="E3 ubiquitin-protein ligase RNF181"/>
    <property type="match status" value="1"/>
</dbReference>
<name>A0A9Q0H3X7_9MAGN</name>
<dbReference type="PANTHER" id="PTHR45931:SF3">
    <property type="entry name" value="RING ZINC FINGER-CONTAINING PROTEIN"/>
    <property type="match status" value="1"/>
</dbReference>
<dbReference type="OrthoDB" id="4348522at2759"/>
<evidence type="ECO:0000256" key="1">
    <source>
        <dbReference type="ARBA" id="ARBA00000900"/>
    </source>
</evidence>
<keyword evidence="11" id="KW-1185">Reference proteome</keyword>
<protein>
    <recommendedName>
        <fullName evidence="2">RING-type E3 ubiquitin transferase</fullName>
        <ecNumber evidence="2">2.3.2.27</ecNumber>
    </recommendedName>
</protein>
<dbReference type="Gene3D" id="3.30.40.10">
    <property type="entry name" value="Zinc/RING finger domain, C3HC4 (zinc finger)"/>
    <property type="match status" value="1"/>
</dbReference>
<evidence type="ECO:0000259" key="9">
    <source>
        <dbReference type="PROSITE" id="PS50089"/>
    </source>
</evidence>
<comment type="catalytic activity">
    <reaction evidence="1">
        <text>S-ubiquitinyl-[E2 ubiquitin-conjugating enzyme]-L-cysteine + [acceptor protein]-L-lysine = [E2 ubiquitin-conjugating enzyme]-L-cysteine + N(6)-ubiquitinyl-[acceptor protein]-L-lysine.</text>
        <dbReference type="EC" id="2.3.2.27"/>
    </reaction>
</comment>
<dbReference type="EC" id="2.3.2.27" evidence="2"/>
<dbReference type="SMART" id="SM00184">
    <property type="entry name" value="RING"/>
    <property type="match status" value="1"/>
</dbReference>
<dbReference type="PROSITE" id="PS50089">
    <property type="entry name" value="ZF_RING_2"/>
    <property type="match status" value="1"/>
</dbReference>
<dbReference type="InterPro" id="IPR001841">
    <property type="entry name" value="Znf_RING"/>
</dbReference>
<dbReference type="AlphaFoldDB" id="A0A9Q0H3X7"/>
<dbReference type="SUPFAM" id="SSF57850">
    <property type="entry name" value="RING/U-box"/>
    <property type="match status" value="1"/>
</dbReference>
<evidence type="ECO:0000256" key="6">
    <source>
        <dbReference type="ARBA" id="ARBA00022786"/>
    </source>
</evidence>
<dbReference type="CDD" id="cd16454">
    <property type="entry name" value="RING-H2_PA-TM-RING"/>
    <property type="match status" value="1"/>
</dbReference>
<evidence type="ECO:0000256" key="4">
    <source>
        <dbReference type="ARBA" id="ARBA00022723"/>
    </source>
</evidence>
<dbReference type="GO" id="GO:0016567">
    <property type="term" value="P:protein ubiquitination"/>
    <property type="evidence" value="ECO:0007669"/>
    <property type="project" value="UniProtKB-ARBA"/>
</dbReference>
<evidence type="ECO:0000256" key="7">
    <source>
        <dbReference type="ARBA" id="ARBA00022833"/>
    </source>
</evidence>
<dbReference type="Proteomes" id="UP001141806">
    <property type="component" value="Unassembled WGS sequence"/>
</dbReference>
<keyword evidence="4" id="KW-0479">Metal-binding</keyword>
<reference evidence="10" key="1">
    <citation type="journal article" date="2023" name="Plant J.">
        <title>The genome of the king protea, Protea cynaroides.</title>
        <authorList>
            <person name="Chang J."/>
            <person name="Duong T.A."/>
            <person name="Schoeman C."/>
            <person name="Ma X."/>
            <person name="Roodt D."/>
            <person name="Barker N."/>
            <person name="Li Z."/>
            <person name="Van de Peer Y."/>
            <person name="Mizrachi E."/>
        </authorList>
    </citation>
    <scope>NUCLEOTIDE SEQUENCE</scope>
    <source>
        <tissue evidence="10">Young leaves</tissue>
    </source>
</reference>
<evidence type="ECO:0000256" key="2">
    <source>
        <dbReference type="ARBA" id="ARBA00012483"/>
    </source>
</evidence>
<gene>
    <name evidence="10" type="ORF">NE237_024929</name>
</gene>
<evidence type="ECO:0000256" key="3">
    <source>
        <dbReference type="ARBA" id="ARBA00022679"/>
    </source>
</evidence>
<comment type="caution">
    <text evidence="10">The sequence shown here is derived from an EMBL/GenBank/DDBJ whole genome shotgun (WGS) entry which is preliminary data.</text>
</comment>
<sequence length="239" mass="27321">MPPSVNIQSLHTFCSSESLINSDILGPKVSIHFKVLQHEFLVTTTNGGSETTPIGVRPPVMWPEHMFNIEFRYLLVPLVLETYIRDMLKQVEIPPSTIHEALIRHISTYAFHMASICGQRKSRFFDIFVGLNVQLVETMEEEDTDQELEESIMLMDMDGGFSLVPASTSSIEALEIKEFDDNIEEAEETCMICMDEFVRGIHVTKLPCSHFFHNECILTWLKNKNSCPLCRFAMPTEED</sequence>
<proteinExistence type="predicted"/>
<dbReference type="PANTHER" id="PTHR45931">
    <property type="entry name" value="SI:CH211-59O9.10"/>
    <property type="match status" value="1"/>
</dbReference>
<feature type="domain" description="RING-type" evidence="9">
    <location>
        <begin position="190"/>
        <end position="231"/>
    </location>
</feature>
<keyword evidence="7" id="KW-0862">Zinc</keyword>
<evidence type="ECO:0000313" key="10">
    <source>
        <dbReference type="EMBL" id="KAJ4957818.1"/>
    </source>
</evidence>
<dbReference type="Pfam" id="PF13639">
    <property type="entry name" value="zf-RING_2"/>
    <property type="match status" value="1"/>
</dbReference>
<organism evidence="10 11">
    <name type="scientific">Protea cynaroides</name>
    <dbReference type="NCBI Taxonomy" id="273540"/>
    <lineage>
        <taxon>Eukaryota</taxon>
        <taxon>Viridiplantae</taxon>
        <taxon>Streptophyta</taxon>
        <taxon>Embryophyta</taxon>
        <taxon>Tracheophyta</taxon>
        <taxon>Spermatophyta</taxon>
        <taxon>Magnoliopsida</taxon>
        <taxon>Proteales</taxon>
        <taxon>Proteaceae</taxon>
        <taxon>Protea</taxon>
    </lineage>
</organism>
<dbReference type="GO" id="GO:0006511">
    <property type="term" value="P:ubiquitin-dependent protein catabolic process"/>
    <property type="evidence" value="ECO:0007669"/>
    <property type="project" value="TreeGrafter"/>
</dbReference>
<dbReference type="InterPro" id="IPR013083">
    <property type="entry name" value="Znf_RING/FYVE/PHD"/>
</dbReference>
<accession>A0A9Q0H3X7</accession>
<keyword evidence="3" id="KW-0808">Transferase</keyword>
<keyword evidence="5 8" id="KW-0863">Zinc-finger</keyword>
<evidence type="ECO:0000256" key="8">
    <source>
        <dbReference type="PROSITE-ProRule" id="PRU00175"/>
    </source>
</evidence>